<organism evidence="4 5">
    <name type="scientific">Billgrantia campisalis</name>
    <dbReference type="NCBI Taxonomy" id="74661"/>
    <lineage>
        <taxon>Bacteria</taxon>
        <taxon>Pseudomonadati</taxon>
        <taxon>Pseudomonadota</taxon>
        <taxon>Gammaproteobacteria</taxon>
        <taxon>Oceanospirillales</taxon>
        <taxon>Halomonadaceae</taxon>
        <taxon>Billgrantia</taxon>
    </lineage>
</organism>
<dbReference type="InterPro" id="IPR001604">
    <property type="entry name" value="Endo_G_ENPP1-like_dom"/>
</dbReference>
<evidence type="ECO:0000256" key="1">
    <source>
        <dbReference type="SAM" id="Phobius"/>
    </source>
</evidence>
<evidence type="ECO:0000313" key="5">
    <source>
        <dbReference type="Proteomes" id="UP000814385"/>
    </source>
</evidence>
<evidence type="ECO:0000259" key="3">
    <source>
        <dbReference type="SMART" id="SM00892"/>
    </source>
</evidence>
<reference evidence="4 5" key="1">
    <citation type="submission" date="2020-05" db="EMBL/GenBank/DDBJ databases">
        <title>Comparative genomic analysis of denitrifying bacteria from Halomonas genus.</title>
        <authorList>
            <person name="Wang L."/>
            <person name="Shao Z."/>
        </authorList>
    </citation>
    <scope>NUCLEOTIDE SEQUENCE [LARGE SCALE GENOMIC DNA]</scope>
    <source>
        <strain evidence="4 5">A4</strain>
    </source>
</reference>
<dbReference type="InterPro" id="IPR020821">
    <property type="entry name" value="ENPP1-3/EXOG-like_nuc-like"/>
</dbReference>
<dbReference type="InterPro" id="IPR044925">
    <property type="entry name" value="His-Me_finger_sf"/>
</dbReference>
<feature type="domain" description="DNA/RNA non-specific endonuclease/pyrophosphatase/phosphodiesterase" evidence="3">
    <location>
        <begin position="66"/>
        <end position="263"/>
    </location>
</feature>
<keyword evidence="1" id="KW-0472">Membrane</keyword>
<dbReference type="RefSeq" id="WP_238976840.1">
    <property type="nucleotide sequence ID" value="NZ_JABFUC010000005.1"/>
</dbReference>
<gene>
    <name evidence="4" type="ORF">HOP52_07940</name>
</gene>
<feature type="domain" description="ENPP1-3/EXOG-like endonuclease/phosphodiesterase" evidence="2">
    <location>
        <begin position="67"/>
        <end position="263"/>
    </location>
</feature>
<name>A0ABS9P7F3_9GAMM</name>
<dbReference type="Proteomes" id="UP000814385">
    <property type="component" value="Unassembled WGS sequence"/>
</dbReference>
<keyword evidence="4" id="KW-0255">Endonuclease</keyword>
<dbReference type="InterPro" id="IPR044929">
    <property type="entry name" value="DNA/RNA_non-sp_Endonuclease_sf"/>
</dbReference>
<dbReference type="InterPro" id="IPR040255">
    <property type="entry name" value="Non-specific_endonuclease"/>
</dbReference>
<dbReference type="SUPFAM" id="SSF54060">
    <property type="entry name" value="His-Me finger endonucleases"/>
    <property type="match status" value="1"/>
</dbReference>
<comment type="caution">
    <text evidence="4">The sequence shown here is derived from an EMBL/GenBank/DDBJ whole genome shotgun (WGS) entry which is preliminary data.</text>
</comment>
<dbReference type="EMBL" id="JABFUC010000005">
    <property type="protein sequence ID" value="MCG6657687.1"/>
    <property type="molecule type" value="Genomic_DNA"/>
</dbReference>
<protein>
    <submittedName>
        <fullName evidence="4">DNA/RNA non-specific endonuclease</fullName>
    </submittedName>
</protein>
<evidence type="ECO:0000259" key="2">
    <source>
        <dbReference type="SMART" id="SM00477"/>
    </source>
</evidence>
<keyword evidence="5" id="KW-1185">Reference proteome</keyword>
<keyword evidence="4" id="KW-0540">Nuclease</keyword>
<keyword evidence="1" id="KW-1133">Transmembrane helix</keyword>
<dbReference type="Gene3D" id="3.40.570.10">
    <property type="entry name" value="Extracellular Endonuclease, subunit A"/>
    <property type="match status" value="1"/>
</dbReference>
<dbReference type="PANTHER" id="PTHR13966">
    <property type="entry name" value="ENDONUCLEASE RELATED"/>
    <property type="match status" value="1"/>
</dbReference>
<dbReference type="GO" id="GO:0004519">
    <property type="term" value="F:endonuclease activity"/>
    <property type="evidence" value="ECO:0007669"/>
    <property type="project" value="UniProtKB-KW"/>
</dbReference>
<accession>A0ABS9P7F3</accession>
<sequence length="289" mass="33390">MARRRPSRALSRWRRQTRRFGITLLFVLVGSGLWYTQEQEYRDSLSWMGVPTWERLTPLTAHRVLRNEGFLVGWSDVRVNPLWVSYFLYEVDDARIGPRPDFRRDWRTLWPIAADSYFGSGYDRGHLAPNYAIASVHGAEAQRQTFLMSNISPQRPDLNRRLWQRLEEVVIDHFVPRFGVVQVITGPVFPERFFDNVLNRVGLVEIPEAFYKIVVVPAEAPMVVAFLMPQSVRGDEPLDDYLVSVEEIEARTGLNFFPQLPEAVAETLEGEVVAEGWALEEVARLPARF</sequence>
<keyword evidence="1" id="KW-0812">Transmembrane</keyword>
<evidence type="ECO:0000313" key="4">
    <source>
        <dbReference type="EMBL" id="MCG6657687.1"/>
    </source>
</evidence>
<proteinExistence type="predicted"/>
<dbReference type="SMART" id="SM00477">
    <property type="entry name" value="NUC"/>
    <property type="match status" value="1"/>
</dbReference>
<dbReference type="PANTHER" id="PTHR13966:SF5">
    <property type="entry name" value="ENDONUCLEASE G, MITOCHONDRIAL"/>
    <property type="match status" value="1"/>
</dbReference>
<dbReference type="Pfam" id="PF01223">
    <property type="entry name" value="Endonuclease_NS"/>
    <property type="match status" value="1"/>
</dbReference>
<keyword evidence="4" id="KW-0378">Hydrolase</keyword>
<dbReference type="SMART" id="SM00892">
    <property type="entry name" value="Endonuclease_NS"/>
    <property type="match status" value="1"/>
</dbReference>
<feature type="transmembrane region" description="Helical" evidence="1">
    <location>
        <begin position="20"/>
        <end position="36"/>
    </location>
</feature>